<dbReference type="GO" id="GO:0000976">
    <property type="term" value="F:transcription cis-regulatory region binding"/>
    <property type="evidence" value="ECO:0007669"/>
    <property type="project" value="TreeGrafter"/>
</dbReference>
<name>A0A1H5SRT6_9BACT</name>
<dbReference type="PROSITE" id="PS50977">
    <property type="entry name" value="HTH_TETR_2"/>
    <property type="match status" value="1"/>
</dbReference>
<keyword evidence="1" id="KW-0805">Transcription regulation</keyword>
<evidence type="ECO:0000256" key="2">
    <source>
        <dbReference type="ARBA" id="ARBA00023125"/>
    </source>
</evidence>
<feature type="domain" description="HTH tetR-type" evidence="6">
    <location>
        <begin position="35"/>
        <end position="95"/>
    </location>
</feature>
<dbReference type="InterPro" id="IPR009057">
    <property type="entry name" value="Homeodomain-like_sf"/>
</dbReference>
<dbReference type="SUPFAM" id="SSF46689">
    <property type="entry name" value="Homeodomain-like"/>
    <property type="match status" value="1"/>
</dbReference>
<dbReference type="Proteomes" id="UP000236728">
    <property type="component" value="Unassembled WGS sequence"/>
</dbReference>
<evidence type="ECO:0000313" key="7">
    <source>
        <dbReference type="EMBL" id="SEF53296.1"/>
    </source>
</evidence>
<evidence type="ECO:0000256" key="4">
    <source>
        <dbReference type="PROSITE-ProRule" id="PRU00335"/>
    </source>
</evidence>
<keyword evidence="3" id="KW-0804">Transcription</keyword>
<accession>A0A1H5SRT6</accession>
<evidence type="ECO:0000313" key="8">
    <source>
        <dbReference type="Proteomes" id="UP000236728"/>
    </source>
</evidence>
<evidence type="ECO:0000256" key="1">
    <source>
        <dbReference type="ARBA" id="ARBA00023015"/>
    </source>
</evidence>
<dbReference type="Gene3D" id="1.10.357.10">
    <property type="entry name" value="Tetracycline Repressor, domain 2"/>
    <property type="match status" value="1"/>
</dbReference>
<feature type="DNA-binding region" description="H-T-H motif" evidence="4">
    <location>
        <begin position="58"/>
        <end position="77"/>
    </location>
</feature>
<gene>
    <name evidence="7" type="ORF">SAMN05421819_0332</name>
</gene>
<dbReference type="InterPro" id="IPR001647">
    <property type="entry name" value="HTH_TetR"/>
</dbReference>
<dbReference type="AlphaFoldDB" id="A0A1H5SRT6"/>
<evidence type="ECO:0000256" key="3">
    <source>
        <dbReference type="ARBA" id="ARBA00023163"/>
    </source>
</evidence>
<dbReference type="PRINTS" id="PR00455">
    <property type="entry name" value="HTHTETR"/>
</dbReference>
<evidence type="ECO:0000259" key="6">
    <source>
        <dbReference type="PROSITE" id="PS50977"/>
    </source>
</evidence>
<protein>
    <submittedName>
        <fullName evidence="7">Transcriptional regulator, TetR family</fullName>
    </submittedName>
</protein>
<dbReference type="InterPro" id="IPR050109">
    <property type="entry name" value="HTH-type_TetR-like_transc_reg"/>
</dbReference>
<dbReference type="PANTHER" id="PTHR30055:SF234">
    <property type="entry name" value="HTH-TYPE TRANSCRIPTIONAL REGULATOR BETI"/>
    <property type="match status" value="1"/>
</dbReference>
<dbReference type="GO" id="GO:0003700">
    <property type="term" value="F:DNA-binding transcription factor activity"/>
    <property type="evidence" value="ECO:0007669"/>
    <property type="project" value="TreeGrafter"/>
</dbReference>
<organism evidence="7 8">
    <name type="scientific">Bryocella elongata</name>
    <dbReference type="NCBI Taxonomy" id="863522"/>
    <lineage>
        <taxon>Bacteria</taxon>
        <taxon>Pseudomonadati</taxon>
        <taxon>Acidobacteriota</taxon>
        <taxon>Terriglobia</taxon>
        <taxon>Terriglobales</taxon>
        <taxon>Acidobacteriaceae</taxon>
        <taxon>Bryocella</taxon>
    </lineage>
</organism>
<dbReference type="Pfam" id="PF00440">
    <property type="entry name" value="TetR_N"/>
    <property type="match status" value="1"/>
</dbReference>
<sequence length="237" mass="27381">MLDAEKSRERLRKSTTVSRRPTARKAAPPVQDRALQTRQDLLDAARRVFARDGFELARLEDIARVAGKTRGALYTHFANKEDLFFALIEEDIARDTEIYVKQLTPESTFEDRVKVISGHLEELLRDRKRMLLYVEFKMYVLRHPTNQKRLAELHAKICREGAARKLDLIPEFSCQTDAERRRTGGNFGATLDGLALNMYFDPEGLTAEDVRRRIQQLVHEQLLRQSIEEEAEALVSK</sequence>
<keyword evidence="2 4" id="KW-0238">DNA-binding</keyword>
<dbReference type="PANTHER" id="PTHR30055">
    <property type="entry name" value="HTH-TYPE TRANSCRIPTIONAL REGULATOR RUTR"/>
    <property type="match status" value="1"/>
</dbReference>
<proteinExistence type="predicted"/>
<feature type="region of interest" description="Disordered" evidence="5">
    <location>
        <begin position="1"/>
        <end position="32"/>
    </location>
</feature>
<keyword evidence="8" id="KW-1185">Reference proteome</keyword>
<dbReference type="EMBL" id="FNVA01000001">
    <property type="protein sequence ID" value="SEF53296.1"/>
    <property type="molecule type" value="Genomic_DNA"/>
</dbReference>
<reference evidence="7 8" key="1">
    <citation type="submission" date="2016-10" db="EMBL/GenBank/DDBJ databases">
        <authorList>
            <person name="de Groot N.N."/>
        </authorList>
    </citation>
    <scope>NUCLEOTIDE SEQUENCE [LARGE SCALE GENOMIC DNA]</scope>
    <source>
        <strain evidence="7 8">DSM 22489</strain>
    </source>
</reference>
<evidence type="ECO:0000256" key="5">
    <source>
        <dbReference type="SAM" id="MobiDB-lite"/>
    </source>
</evidence>